<evidence type="ECO:0000313" key="4">
    <source>
        <dbReference type="Proteomes" id="UP000054047"/>
    </source>
</evidence>
<dbReference type="SUPFAM" id="SSF53474">
    <property type="entry name" value="alpha/beta-Hydrolases"/>
    <property type="match status" value="1"/>
</dbReference>
<feature type="chain" id="PRO_5012542700" evidence="1">
    <location>
        <begin position="16"/>
        <end position="198"/>
    </location>
</feature>
<dbReference type="Pfam" id="PF01764">
    <property type="entry name" value="Lipase_3"/>
    <property type="match status" value="1"/>
</dbReference>
<dbReference type="Proteomes" id="UP000054047">
    <property type="component" value="Unassembled WGS sequence"/>
</dbReference>
<organism evidence="3 4">
    <name type="scientific">Ancylostoma duodenale</name>
    <dbReference type="NCBI Taxonomy" id="51022"/>
    <lineage>
        <taxon>Eukaryota</taxon>
        <taxon>Metazoa</taxon>
        <taxon>Ecdysozoa</taxon>
        <taxon>Nematoda</taxon>
        <taxon>Chromadorea</taxon>
        <taxon>Rhabditida</taxon>
        <taxon>Rhabditina</taxon>
        <taxon>Rhabditomorpha</taxon>
        <taxon>Strongyloidea</taxon>
        <taxon>Ancylostomatidae</taxon>
        <taxon>Ancylostomatinae</taxon>
        <taxon>Ancylostoma</taxon>
    </lineage>
</organism>
<dbReference type="InterPro" id="IPR029058">
    <property type="entry name" value="AB_hydrolase_fold"/>
</dbReference>
<feature type="signal peptide" evidence="1">
    <location>
        <begin position="1"/>
        <end position="15"/>
    </location>
</feature>
<dbReference type="AlphaFoldDB" id="A0A0C2CUK2"/>
<keyword evidence="1" id="KW-0732">Signal</keyword>
<dbReference type="PANTHER" id="PTHR45908">
    <property type="entry name" value="PROTEIN CBG11750-RELATED"/>
    <property type="match status" value="1"/>
</dbReference>
<dbReference type="InterPro" id="IPR002921">
    <property type="entry name" value="Fungal_lipase-type"/>
</dbReference>
<protein>
    <submittedName>
        <fullName evidence="3">Triacylglycerol lipase</fullName>
    </submittedName>
</protein>
<feature type="domain" description="Fungal lipase-type" evidence="2">
    <location>
        <begin position="97"/>
        <end position="197"/>
    </location>
</feature>
<evidence type="ECO:0000259" key="2">
    <source>
        <dbReference type="Pfam" id="PF01764"/>
    </source>
</evidence>
<dbReference type="OrthoDB" id="438440at2759"/>
<evidence type="ECO:0000313" key="3">
    <source>
        <dbReference type="EMBL" id="KIH53497.1"/>
    </source>
</evidence>
<evidence type="ECO:0000256" key="1">
    <source>
        <dbReference type="SAM" id="SignalP"/>
    </source>
</evidence>
<dbReference type="EMBL" id="KN741062">
    <property type="protein sequence ID" value="KIH53497.1"/>
    <property type="molecule type" value="Genomic_DNA"/>
</dbReference>
<accession>A0A0C2CUK2</accession>
<dbReference type="GO" id="GO:0006629">
    <property type="term" value="P:lipid metabolic process"/>
    <property type="evidence" value="ECO:0007669"/>
    <property type="project" value="InterPro"/>
</dbReference>
<proteinExistence type="predicted"/>
<reference evidence="3 4" key="1">
    <citation type="submission" date="2013-12" db="EMBL/GenBank/DDBJ databases">
        <title>Draft genome of the parsitic nematode Ancylostoma duodenale.</title>
        <authorList>
            <person name="Mitreva M."/>
        </authorList>
    </citation>
    <scope>NUCLEOTIDE SEQUENCE [LARGE SCALE GENOMIC DNA]</scope>
    <source>
        <strain evidence="3 4">Zhejiang</strain>
    </source>
</reference>
<sequence length="198" mass="21718">MMYLIVLSLITIGACMDYSDYIARNISLPLSAALYSSEPSSCLQKKLDSAIVTEYSVSWGGGFCSGLIVSLPESNAIALVFRAEIAEPSKFVAKWFELFVPFTTWRHSGKVSKFLEKGFSKLWLKGGMRKDFEKIMKQRGSDDVLVTGYSLGGGVAALVAVDIVKDGLADKDKVTLTTLGQPMVGDKDFAKEYEQQVM</sequence>
<keyword evidence="4" id="KW-1185">Reference proteome</keyword>
<gene>
    <name evidence="3" type="ORF">ANCDUO_16374</name>
</gene>
<name>A0A0C2CUK2_9BILA</name>
<dbReference type="Gene3D" id="3.40.50.1820">
    <property type="entry name" value="alpha/beta hydrolase"/>
    <property type="match status" value="1"/>
</dbReference>